<dbReference type="InterPro" id="IPR034804">
    <property type="entry name" value="SQR/QFR_C/D"/>
</dbReference>
<evidence type="ECO:0000256" key="2">
    <source>
        <dbReference type="SAM" id="Phobius"/>
    </source>
</evidence>
<dbReference type="SUPFAM" id="SSF81343">
    <property type="entry name" value="Fumarate reductase respiratory complex transmembrane subunits"/>
    <property type="match status" value="1"/>
</dbReference>
<dbReference type="Proteomes" id="UP000824019">
    <property type="component" value="Unassembled WGS sequence"/>
</dbReference>
<name>A0A9E1FA07_9BACT</name>
<feature type="transmembrane region" description="Helical" evidence="2">
    <location>
        <begin position="33"/>
        <end position="52"/>
    </location>
</feature>
<feature type="transmembrane region" description="Helical" evidence="2">
    <location>
        <begin position="72"/>
        <end position="88"/>
    </location>
</feature>
<reference evidence="3" key="1">
    <citation type="submission" date="2021-02" db="EMBL/GenBank/DDBJ databases">
        <title>Infant gut strain persistence is associated with maternal origin, phylogeny, and functional potential including surface adhesion and iron acquisition.</title>
        <authorList>
            <person name="Lou Y.C."/>
        </authorList>
    </citation>
    <scope>NUCLEOTIDE SEQUENCE</scope>
    <source>
        <strain evidence="3">L3_101_000G1_dasL3_101_000G1_concoct_7_sub</strain>
    </source>
</reference>
<evidence type="ECO:0000256" key="1">
    <source>
        <dbReference type="SAM" id="MobiDB-lite"/>
    </source>
</evidence>
<protein>
    <submittedName>
        <fullName evidence="3">Succinate dehydrogenase/fumarate reductase cytochrome b subunit</fullName>
    </submittedName>
</protein>
<feature type="region of interest" description="Disordered" evidence="1">
    <location>
        <begin position="1"/>
        <end position="20"/>
    </location>
</feature>
<feature type="non-terminal residue" evidence="3">
    <location>
        <position position="89"/>
    </location>
</feature>
<sequence length="89" mass="9850">MTGLIEGFLGKRSDGKKSRTPAAWDRWQSITGFILACFILCHMVFTSTILLGKDAFNAVVGFAEAKFLFGEATWWITNVIAAVIFVVFV</sequence>
<keyword evidence="2" id="KW-0812">Transmembrane</keyword>
<dbReference type="GO" id="GO:0016020">
    <property type="term" value="C:membrane"/>
    <property type="evidence" value="ECO:0007669"/>
    <property type="project" value="InterPro"/>
</dbReference>
<keyword evidence="2" id="KW-0472">Membrane</keyword>
<accession>A0A9E1FA07</accession>
<comment type="caution">
    <text evidence="3">The sequence shown here is derived from an EMBL/GenBank/DDBJ whole genome shotgun (WGS) entry which is preliminary data.</text>
</comment>
<evidence type="ECO:0000313" key="3">
    <source>
        <dbReference type="EMBL" id="MBS5831198.1"/>
    </source>
</evidence>
<dbReference type="AlphaFoldDB" id="A0A9E1FA07"/>
<organism evidence="3 4">
    <name type="scientific">Campylobacter concisus</name>
    <dbReference type="NCBI Taxonomy" id="199"/>
    <lineage>
        <taxon>Bacteria</taxon>
        <taxon>Pseudomonadati</taxon>
        <taxon>Campylobacterota</taxon>
        <taxon>Epsilonproteobacteria</taxon>
        <taxon>Campylobacterales</taxon>
        <taxon>Campylobacteraceae</taxon>
        <taxon>Campylobacter</taxon>
    </lineage>
</organism>
<dbReference type="Gene3D" id="1.20.1300.10">
    <property type="entry name" value="Fumarate reductase/succinate dehydrogenase, transmembrane subunit"/>
    <property type="match status" value="1"/>
</dbReference>
<gene>
    <name evidence="3" type="ORF">KIC69_10315</name>
</gene>
<keyword evidence="2" id="KW-1133">Transmembrane helix</keyword>
<evidence type="ECO:0000313" key="4">
    <source>
        <dbReference type="Proteomes" id="UP000824019"/>
    </source>
</evidence>
<proteinExistence type="predicted"/>
<dbReference type="EMBL" id="JAHAKR010000650">
    <property type="protein sequence ID" value="MBS5831198.1"/>
    <property type="molecule type" value="Genomic_DNA"/>
</dbReference>